<feature type="repeat" description="WD" evidence="5">
    <location>
        <begin position="234"/>
        <end position="265"/>
    </location>
</feature>
<dbReference type="PANTHER" id="PTHR19849:SF0">
    <property type="entry name" value="PHOSPHOLIPASE A-2-ACTIVATING PROTEIN"/>
    <property type="match status" value="1"/>
</dbReference>
<name>A0A3D8QY81_9HELO</name>
<dbReference type="Pfam" id="PF09070">
    <property type="entry name" value="PFU"/>
    <property type="match status" value="1"/>
</dbReference>
<keyword evidence="4" id="KW-0677">Repeat</keyword>
<organism evidence="9 10">
    <name type="scientific">Coleophoma crateriformis</name>
    <dbReference type="NCBI Taxonomy" id="565419"/>
    <lineage>
        <taxon>Eukaryota</taxon>
        <taxon>Fungi</taxon>
        <taxon>Dikarya</taxon>
        <taxon>Ascomycota</taxon>
        <taxon>Pezizomycotina</taxon>
        <taxon>Leotiomycetes</taxon>
        <taxon>Helotiales</taxon>
        <taxon>Dermateaceae</taxon>
        <taxon>Coleophoma</taxon>
    </lineage>
</organism>
<evidence type="ECO:0000259" key="7">
    <source>
        <dbReference type="PROSITE" id="PS51394"/>
    </source>
</evidence>
<dbReference type="FunFam" id="3.10.20.870:FF:000003">
    <property type="entry name" value="Polyubiquitin binding (Doa1 Ufd3) protein"/>
    <property type="match status" value="1"/>
</dbReference>
<keyword evidence="10" id="KW-1185">Reference proteome</keyword>
<dbReference type="InterPro" id="IPR011989">
    <property type="entry name" value="ARM-like"/>
</dbReference>
<evidence type="ECO:0000256" key="3">
    <source>
        <dbReference type="ARBA" id="ARBA00022574"/>
    </source>
</evidence>
<dbReference type="GO" id="GO:0010992">
    <property type="term" value="P:ubiquitin recycling"/>
    <property type="evidence" value="ECO:0007669"/>
    <property type="project" value="TreeGrafter"/>
</dbReference>
<keyword evidence="2" id="KW-0963">Cytoplasm</keyword>
<dbReference type="OrthoDB" id="10265988at2759"/>
<feature type="domain" description="PFU" evidence="7">
    <location>
        <begin position="373"/>
        <end position="468"/>
    </location>
</feature>
<evidence type="ECO:0000256" key="4">
    <source>
        <dbReference type="ARBA" id="ARBA00022737"/>
    </source>
</evidence>
<evidence type="ECO:0000313" key="10">
    <source>
        <dbReference type="Proteomes" id="UP000256328"/>
    </source>
</evidence>
<evidence type="ECO:0000256" key="2">
    <source>
        <dbReference type="ARBA" id="ARBA00022490"/>
    </source>
</evidence>
<dbReference type="InterPro" id="IPR013535">
    <property type="entry name" value="PUL_dom"/>
</dbReference>
<dbReference type="GO" id="GO:0043161">
    <property type="term" value="P:proteasome-mediated ubiquitin-dependent protein catabolic process"/>
    <property type="evidence" value="ECO:0007669"/>
    <property type="project" value="TreeGrafter"/>
</dbReference>
<accession>A0A3D8QY81</accession>
<sequence length="770" mass="83121">MADFKLSASLAGHDDDVRAVAFPSSKAVISASRDGTVRLWKLLNSPPPSYDGTITYHGGGFVNAVTYLPPADGFQDGLIISGGQETIIEVRQPQKGQEDDADALLLGHSSNVCALDVDPAGKFIVSGSWDSEARIWPVGKWDSEYSIVLKEHGNSVWAVLAYDSETIITGCADQYIRIYHVSGKLIKSFKGSDQPIRALCRLPEGHPSGANFASAGNDSIIRLWTLGGKRIANLQGHDSFIYSLASLPSGEIVSSGEDRTLRIWQGTSCIQTITHPAISVWSVAVCRETGDIVSGTSDKTVRVFTRSPDRFADAETTQVFEESVRQSTIPKQQVGDLNKQDMPGPEFLTQKSGTRDGQIQTIKESDGSVTAHMWSSAQGAWSKVGVVVDSAGSGSKTNYEGKEYDYVFDVDIEDGKPPLKLPYNLSQNPYEAATKFIENNKLPISYLDQVANFITSNTQGATIGQPQAEETPDAWGSDQRYRPDSQPSAPAPPPKVLPQEEYLSIVVASYQPMQKKIEELNKALIADGHKDVSLNPAELATLSRLRSNLESKGVTKDSQNVDGGLDLAIKLSTMWPYKNRLPGLDLLRLLAIAPQTATYTHPRAGNVVDLLVASVTETSPPAENNVMMAVRAFANLFESSEGRTLAISDFDKIQGLTSSAVGTSNRNLAVAATTVYINYAVLLKTEEEISSFEQALALLDTLSKILTTQKDSEVIYRALVAAGTLITIGDEVKSAAKDVYSIGASVSTAAAKASDPRIRNVAAEIKRLLE</sequence>
<dbReference type="Gene3D" id="1.25.10.10">
    <property type="entry name" value="Leucine-rich Repeat Variant"/>
    <property type="match status" value="1"/>
</dbReference>
<dbReference type="PROSITE" id="PS51396">
    <property type="entry name" value="PUL"/>
    <property type="match status" value="1"/>
</dbReference>
<comment type="caution">
    <text evidence="9">The sequence shown here is derived from an EMBL/GenBank/DDBJ whole genome shotgun (WGS) entry which is preliminary data.</text>
</comment>
<dbReference type="PROSITE" id="PS51394">
    <property type="entry name" value="PFU"/>
    <property type="match status" value="1"/>
</dbReference>
<dbReference type="Pfam" id="PF00400">
    <property type="entry name" value="WD40"/>
    <property type="match status" value="6"/>
</dbReference>
<comment type="subcellular location">
    <subcellularLocation>
        <location evidence="1">Cytoplasm</location>
    </subcellularLocation>
</comment>
<evidence type="ECO:0000256" key="6">
    <source>
        <dbReference type="SAM" id="MobiDB-lite"/>
    </source>
</evidence>
<dbReference type="PROSITE" id="PS50082">
    <property type="entry name" value="WD_REPEATS_2"/>
    <property type="match status" value="3"/>
</dbReference>
<dbReference type="Gene3D" id="3.10.20.870">
    <property type="entry name" value="PFU (PLAA family ubiquitin binding), C-terminal domain"/>
    <property type="match status" value="1"/>
</dbReference>
<feature type="repeat" description="WD" evidence="5">
    <location>
        <begin position="105"/>
        <end position="136"/>
    </location>
</feature>
<dbReference type="EMBL" id="PDLN01000014">
    <property type="protein sequence ID" value="RDW66762.1"/>
    <property type="molecule type" value="Genomic_DNA"/>
</dbReference>
<dbReference type="PROSITE" id="PS50294">
    <property type="entry name" value="WD_REPEATS_REGION"/>
    <property type="match status" value="3"/>
</dbReference>
<dbReference type="Gene3D" id="2.130.10.10">
    <property type="entry name" value="YVTN repeat-like/Quinoprotein amine dehydrogenase"/>
    <property type="match status" value="1"/>
</dbReference>
<dbReference type="GO" id="GO:0043130">
    <property type="term" value="F:ubiquitin binding"/>
    <property type="evidence" value="ECO:0007669"/>
    <property type="project" value="TreeGrafter"/>
</dbReference>
<evidence type="ECO:0000259" key="8">
    <source>
        <dbReference type="PROSITE" id="PS51396"/>
    </source>
</evidence>
<dbReference type="InterPro" id="IPR015943">
    <property type="entry name" value="WD40/YVTN_repeat-like_dom_sf"/>
</dbReference>
<dbReference type="InterPro" id="IPR001680">
    <property type="entry name" value="WD40_rpt"/>
</dbReference>
<dbReference type="Proteomes" id="UP000256328">
    <property type="component" value="Unassembled WGS sequence"/>
</dbReference>
<proteinExistence type="predicted"/>
<dbReference type="InterPro" id="IPR020472">
    <property type="entry name" value="WD40_PAC1"/>
</dbReference>
<dbReference type="Pfam" id="PF08324">
    <property type="entry name" value="PUL"/>
    <property type="match status" value="1"/>
</dbReference>
<feature type="region of interest" description="Disordered" evidence="6">
    <location>
        <begin position="461"/>
        <end position="496"/>
    </location>
</feature>
<evidence type="ECO:0000256" key="5">
    <source>
        <dbReference type="PROSITE-ProRule" id="PRU00221"/>
    </source>
</evidence>
<dbReference type="SMART" id="SM00320">
    <property type="entry name" value="WD40"/>
    <property type="match status" value="6"/>
</dbReference>
<evidence type="ECO:0000313" key="9">
    <source>
        <dbReference type="EMBL" id="RDW66762.1"/>
    </source>
</evidence>
<dbReference type="PRINTS" id="PR00320">
    <property type="entry name" value="GPROTEINBRPT"/>
</dbReference>
<dbReference type="GO" id="GO:0005634">
    <property type="term" value="C:nucleus"/>
    <property type="evidence" value="ECO:0007669"/>
    <property type="project" value="TreeGrafter"/>
</dbReference>
<dbReference type="GO" id="GO:0005737">
    <property type="term" value="C:cytoplasm"/>
    <property type="evidence" value="ECO:0007669"/>
    <property type="project" value="UniProtKB-SubCell"/>
</dbReference>
<dbReference type="AlphaFoldDB" id="A0A3D8QY81"/>
<dbReference type="PANTHER" id="PTHR19849">
    <property type="entry name" value="PHOSPHOLIPASE A-2-ACTIVATING PROTEIN"/>
    <property type="match status" value="1"/>
</dbReference>
<gene>
    <name evidence="9" type="ORF">BP5796_09511</name>
</gene>
<evidence type="ECO:0000256" key="1">
    <source>
        <dbReference type="ARBA" id="ARBA00004496"/>
    </source>
</evidence>
<reference evidence="9 10" key="1">
    <citation type="journal article" date="2018" name="IMA Fungus">
        <title>IMA Genome-F 9: Draft genome sequence of Annulohypoxylon stygium, Aspergillus mulundensis, Berkeleyomyces basicola (syn. Thielaviopsis basicola), Ceratocystis smalleyi, two Cercospora beticola strains, Coleophoma cylindrospora, Fusarium fracticaudum, Phialophora cf. hyalina, and Morchella septimelata.</title>
        <authorList>
            <person name="Wingfield B.D."/>
            <person name="Bills G.F."/>
            <person name="Dong Y."/>
            <person name="Huang W."/>
            <person name="Nel W.J."/>
            <person name="Swalarsk-Parry B.S."/>
            <person name="Vaghefi N."/>
            <person name="Wilken P.M."/>
            <person name="An Z."/>
            <person name="de Beer Z.W."/>
            <person name="De Vos L."/>
            <person name="Chen L."/>
            <person name="Duong T.A."/>
            <person name="Gao Y."/>
            <person name="Hammerbacher A."/>
            <person name="Kikkert J.R."/>
            <person name="Li Y."/>
            <person name="Li H."/>
            <person name="Li K."/>
            <person name="Li Q."/>
            <person name="Liu X."/>
            <person name="Ma X."/>
            <person name="Naidoo K."/>
            <person name="Pethybridge S.J."/>
            <person name="Sun J."/>
            <person name="Steenkamp E.T."/>
            <person name="van der Nest M.A."/>
            <person name="van Wyk S."/>
            <person name="Wingfield M.J."/>
            <person name="Xiong C."/>
            <person name="Yue Q."/>
            <person name="Zhang X."/>
        </authorList>
    </citation>
    <scope>NUCLEOTIDE SEQUENCE [LARGE SCALE GENOMIC DNA]</scope>
    <source>
        <strain evidence="9 10">BP5796</strain>
    </source>
</reference>
<dbReference type="SUPFAM" id="SSF50978">
    <property type="entry name" value="WD40 repeat-like"/>
    <property type="match status" value="1"/>
</dbReference>
<dbReference type="FunFam" id="2.130.10.10:FF:000236">
    <property type="entry name" value="Polyubiquitin binding protein (Doa1/Ufd3)"/>
    <property type="match status" value="1"/>
</dbReference>
<keyword evidence="3 5" id="KW-0853">WD repeat</keyword>
<dbReference type="InterPro" id="IPR015155">
    <property type="entry name" value="PFU"/>
</dbReference>
<dbReference type="CDD" id="cd00200">
    <property type="entry name" value="WD40"/>
    <property type="match status" value="1"/>
</dbReference>
<dbReference type="InterPro" id="IPR038122">
    <property type="entry name" value="PFU_sf"/>
</dbReference>
<dbReference type="InterPro" id="IPR036322">
    <property type="entry name" value="WD40_repeat_dom_sf"/>
</dbReference>
<protein>
    <submittedName>
        <fullName evidence="9">Phospholipase A-2-activating protein-like protein</fullName>
    </submittedName>
</protein>
<feature type="repeat" description="WD" evidence="5">
    <location>
        <begin position="10"/>
        <end position="42"/>
    </location>
</feature>
<feature type="domain" description="PUL" evidence="8">
    <location>
        <begin position="495"/>
        <end position="768"/>
    </location>
</feature>